<name>A0A1H0Y465_9BACI</name>
<sequence length="298" mass="35316">MVYRAKKILIRALDNIVKLKNKARFLIPVTHKRYIKRKFLRQHGYTINFKVPITLTEKIQWLKLYGSLEKYAKYVDKNEVRNYVKEMVGEKYLIPKIGVYENANDINIDLLPKKFIVKATHGSGWNMIVKDKAELDWFKAKERIESWINTNYFYVSGEKNYKNIRGRVIIEQLIEDSAGDMKEYKFYCYHGEPQYTVAVKVTENTRKKGYYDVNWNWLNMNISGLPDTNISVKKPYHYNEMLEISRKLSDGFPFVRVDLYYSHGKIYVGELTFTPNNGFGKFSDFKFDRLFGEPLIIP</sequence>
<dbReference type="AlphaFoldDB" id="A0A1H0Y465"/>
<keyword evidence="2" id="KW-1185">Reference proteome</keyword>
<dbReference type="RefSeq" id="WP_092491294.1">
    <property type="nucleotide sequence ID" value="NZ_FNKD01000001.1"/>
</dbReference>
<organism evidence="1 2">
    <name type="scientific">Virgibacillus salinus</name>
    <dbReference type="NCBI Taxonomy" id="553311"/>
    <lineage>
        <taxon>Bacteria</taxon>
        <taxon>Bacillati</taxon>
        <taxon>Bacillota</taxon>
        <taxon>Bacilli</taxon>
        <taxon>Bacillales</taxon>
        <taxon>Bacillaceae</taxon>
        <taxon>Virgibacillus</taxon>
    </lineage>
</organism>
<dbReference type="InterPro" id="IPR029465">
    <property type="entry name" value="ATPgrasp_TupA"/>
</dbReference>
<gene>
    <name evidence="1" type="ORF">SAMN05216231_0413</name>
</gene>
<reference evidence="1 2" key="1">
    <citation type="submission" date="2016-10" db="EMBL/GenBank/DDBJ databases">
        <authorList>
            <person name="de Groot N.N."/>
        </authorList>
    </citation>
    <scope>NUCLEOTIDE SEQUENCE [LARGE SCALE GENOMIC DNA]</scope>
    <source>
        <strain evidence="1 2">CGMCC 1.10449</strain>
    </source>
</reference>
<dbReference type="STRING" id="553311.SAMN05216231_0413"/>
<proteinExistence type="predicted"/>
<accession>A0A1H0Y465</accession>
<evidence type="ECO:0000313" key="1">
    <source>
        <dbReference type="EMBL" id="SDQ09938.1"/>
    </source>
</evidence>
<evidence type="ECO:0000313" key="2">
    <source>
        <dbReference type="Proteomes" id="UP000199444"/>
    </source>
</evidence>
<dbReference type="Proteomes" id="UP000199444">
    <property type="component" value="Unassembled WGS sequence"/>
</dbReference>
<dbReference type="Pfam" id="PF14305">
    <property type="entry name" value="ATPgrasp_TupA"/>
    <property type="match status" value="1"/>
</dbReference>
<protein>
    <submittedName>
        <fullName evidence="1">TupA-like ATPgrasp</fullName>
    </submittedName>
</protein>
<dbReference type="EMBL" id="FNKD01000001">
    <property type="protein sequence ID" value="SDQ09938.1"/>
    <property type="molecule type" value="Genomic_DNA"/>
</dbReference>